<evidence type="ECO:0000313" key="2">
    <source>
        <dbReference type="Proteomes" id="UP000694843"/>
    </source>
</evidence>
<dbReference type="KEGG" id="hazt:108670629"/>
<keyword evidence="1" id="KW-0732">Signal</keyword>
<reference evidence="3" key="1">
    <citation type="submission" date="2025-08" db="UniProtKB">
        <authorList>
            <consortium name="RefSeq"/>
        </authorList>
    </citation>
    <scope>IDENTIFICATION</scope>
    <source>
        <tissue evidence="3">Whole organism</tissue>
    </source>
</reference>
<dbReference type="GeneID" id="108670629"/>
<keyword evidence="2" id="KW-1185">Reference proteome</keyword>
<evidence type="ECO:0000313" key="3">
    <source>
        <dbReference type="RefSeq" id="XP_018013588.1"/>
    </source>
</evidence>
<dbReference type="RefSeq" id="XP_018013588.1">
    <property type="nucleotide sequence ID" value="XM_018158099.1"/>
</dbReference>
<dbReference type="Proteomes" id="UP000694843">
    <property type="component" value="Unplaced"/>
</dbReference>
<evidence type="ECO:0000256" key="1">
    <source>
        <dbReference type="SAM" id="SignalP"/>
    </source>
</evidence>
<accession>A0A8B7NIW6</accession>
<feature type="chain" id="PRO_5034697510" evidence="1">
    <location>
        <begin position="23"/>
        <end position="231"/>
    </location>
</feature>
<feature type="signal peptide" evidence="1">
    <location>
        <begin position="1"/>
        <end position="22"/>
    </location>
</feature>
<protein>
    <submittedName>
        <fullName evidence="3">Uncharacterized protein LOC108670629</fullName>
    </submittedName>
</protein>
<organism evidence="2 3">
    <name type="scientific">Hyalella azteca</name>
    <name type="common">Amphipod</name>
    <dbReference type="NCBI Taxonomy" id="294128"/>
    <lineage>
        <taxon>Eukaryota</taxon>
        <taxon>Metazoa</taxon>
        <taxon>Ecdysozoa</taxon>
        <taxon>Arthropoda</taxon>
        <taxon>Crustacea</taxon>
        <taxon>Multicrustacea</taxon>
        <taxon>Malacostraca</taxon>
        <taxon>Eumalacostraca</taxon>
        <taxon>Peracarida</taxon>
        <taxon>Amphipoda</taxon>
        <taxon>Senticaudata</taxon>
        <taxon>Talitrida</taxon>
        <taxon>Talitroidea</taxon>
        <taxon>Hyalellidae</taxon>
        <taxon>Hyalella</taxon>
    </lineage>
</organism>
<dbReference type="AlphaFoldDB" id="A0A8B7NIW6"/>
<proteinExistence type="predicted"/>
<name>A0A8B7NIW6_HYAAZ</name>
<sequence>MTTHPLLLAGLSFAWYLTYVAGLGNTATFTAKSSGNGQRFSGSLLLSTKVSGPLECLRLCGDVTPLCFYFNYKGGACELMNNWTTRVAAPGWAYYTITPPPGPCSRNSCPTTQVCVPYSLETELPYHPGVLPLPGYICSGAQFYLDKRSQNKSCKLVAVKDVYFYEYDLWQWFLPLSEIFYRCSSYNCVMLFTSFSSDGRTWVSYKNATQATTSSFLRSGEVMIGWFPECT</sequence>
<gene>
    <name evidence="3" type="primary">LOC108670629</name>
</gene>